<dbReference type="GO" id="GO:0006508">
    <property type="term" value="P:proteolysis"/>
    <property type="evidence" value="ECO:0007669"/>
    <property type="project" value="UniProtKB-KW"/>
</dbReference>
<reference evidence="4 5" key="1">
    <citation type="submission" date="2019-08" db="EMBL/GenBank/DDBJ databases">
        <authorList>
            <person name="Peeters C."/>
        </authorList>
    </citation>
    <scope>NUCLEOTIDE SEQUENCE [LARGE SCALE GENOMIC DNA]</scope>
    <source>
        <strain evidence="4 5">LMG 30175</strain>
    </source>
</reference>
<evidence type="ECO:0000256" key="2">
    <source>
        <dbReference type="ARBA" id="ARBA00022840"/>
    </source>
</evidence>
<keyword evidence="4" id="KW-0645">Protease</keyword>
<gene>
    <name evidence="4" type="ORF">PTE30175_05213</name>
</gene>
<keyword evidence="2" id="KW-0067">ATP-binding</keyword>
<evidence type="ECO:0000313" key="5">
    <source>
        <dbReference type="Proteomes" id="UP000414233"/>
    </source>
</evidence>
<dbReference type="GO" id="GO:0008233">
    <property type="term" value="F:peptidase activity"/>
    <property type="evidence" value="ECO:0007669"/>
    <property type="project" value="UniProtKB-KW"/>
</dbReference>
<keyword evidence="5" id="KW-1185">Reference proteome</keyword>
<feature type="domain" description="Clp ATPase C-terminal" evidence="3">
    <location>
        <begin position="13"/>
        <end position="46"/>
    </location>
</feature>
<evidence type="ECO:0000256" key="1">
    <source>
        <dbReference type="ARBA" id="ARBA00022741"/>
    </source>
</evidence>
<dbReference type="Pfam" id="PF10431">
    <property type="entry name" value="ClpB_D2-small"/>
    <property type="match status" value="1"/>
</dbReference>
<protein>
    <submittedName>
        <fullName evidence="4">Clp protease ClpC</fullName>
    </submittedName>
</protein>
<keyword evidence="1" id="KW-0547">Nucleotide-binding</keyword>
<accession>A0A5E4ZBQ4</accession>
<evidence type="ECO:0000259" key="3">
    <source>
        <dbReference type="Pfam" id="PF10431"/>
    </source>
</evidence>
<keyword evidence="4" id="KW-0378">Hydrolase</keyword>
<dbReference type="EMBL" id="CABPRZ010000036">
    <property type="protein sequence ID" value="VVE58278.1"/>
    <property type="molecule type" value="Genomic_DNA"/>
</dbReference>
<dbReference type="Gene3D" id="1.10.8.60">
    <property type="match status" value="1"/>
</dbReference>
<evidence type="ECO:0000313" key="4">
    <source>
        <dbReference type="EMBL" id="VVE58278.1"/>
    </source>
</evidence>
<dbReference type="GO" id="GO:0005524">
    <property type="term" value="F:ATP binding"/>
    <property type="evidence" value="ECO:0007669"/>
    <property type="project" value="UniProtKB-KW"/>
</dbReference>
<proteinExistence type="predicted"/>
<name>A0A5E4ZBQ4_9BURK</name>
<dbReference type="Proteomes" id="UP000414233">
    <property type="component" value="Unassembled WGS sequence"/>
</dbReference>
<sequence>MKVYPRGAAPEAELNITLKFDDTLTDHLVEAGYRLEFGARELKRQLYSLRDVRTARFAVMPTAYIGNVCQPWAAKRHHP</sequence>
<dbReference type="AlphaFoldDB" id="A0A5E4ZBQ4"/>
<dbReference type="RefSeq" id="WP_150699946.1">
    <property type="nucleotide sequence ID" value="NZ_CABPRZ010000036.1"/>
</dbReference>
<organism evidence="4 5">
    <name type="scientific">Pandoraea terrae</name>
    <dbReference type="NCBI Taxonomy" id="1537710"/>
    <lineage>
        <taxon>Bacteria</taxon>
        <taxon>Pseudomonadati</taxon>
        <taxon>Pseudomonadota</taxon>
        <taxon>Betaproteobacteria</taxon>
        <taxon>Burkholderiales</taxon>
        <taxon>Burkholderiaceae</taxon>
        <taxon>Pandoraea</taxon>
    </lineage>
</organism>
<dbReference type="InterPro" id="IPR019489">
    <property type="entry name" value="Clp_ATPase_C"/>
</dbReference>